<evidence type="ECO:0000313" key="2">
    <source>
        <dbReference type="EMBL" id="AIZ46631.1"/>
    </source>
</evidence>
<name>A0A0A7KKF8_9DEIO</name>
<dbReference type="EMBL" id="CP010028">
    <property type="protein sequence ID" value="AIZ46631.1"/>
    <property type="molecule type" value="Genomic_DNA"/>
</dbReference>
<dbReference type="Gene3D" id="1.20.1260.10">
    <property type="match status" value="1"/>
</dbReference>
<gene>
    <name evidence="2" type="ORF">QR90_11340</name>
</gene>
<sequence>MDKLQYLLGTLRDGEKGFAQAAEHADAPNLKSMFSERSQQRGRLAGEVASKIQSMGGDADKGGSVGAALHRTWLNVRDAVTGKGDYAVVAEAERGEDVAIQNYQDVLNATDLPADLRSFVDGQYAQVKASHDQIRDLKHSMKPD</sequence>
<evidence type="ECO:0000313" key="3">
    <source>
        <dbReference type="Proteomes" id="UP000030634"/>
    </source>
</evidence>
<dbReference type="AlphaFoldDB" id="A0A0A7KKF8"/>
<dbReference type="HOGENOM" id="CLU_114531_0_0_0"/>
<protein>
    <submittedName>
        <fullName evidence="2">Aldehyde dehydrogenase</fullName>
    </submittedName>
</protein>
<dbReference type="NCBIfam" id="TIGR02284">
    <property type="entry name" value="PA2169 family four-helix-bundle protein"/>
    <property type="match status" value="1"/>
</dbReference>
<reference evidence="3" key="1">
    <citation type="submission" date="2014-11" db="EMBL/GenBank/DDBJ databases">
        <title>Hymenobacter sp. DG25B genome submission.</title>
        <authorList>
            <person name="Jung H.-Y."/>
            <person name="Kim M.K."/>
            <person name="Srinivasan S."/>
            <person name="Lim S."/>
        </authorList>
    </citation>
    <scope>NUCLEOTIDE SEQUENCE [LARGE SCALE GENOMIC DNA]</scope>
    <source>
        <strain evidence="3">DY59</strain>
    </source>
</reference>
<dbReference type="Pfam" id="PF09537">
    <property type="entry name" value="DUF2383"/>
    <property type="match status" value="1"/>
</dbReference>
<dbReference type="InterPro" id="IPR019052">
    <property type="entry name" value="DUF2383"/>
</dbReference>
<accession>A0A0A7KKF8</accession>
<dbReference type="STRING" id="1182571.QR90_11340"/>
<organism evidence="2 3">
    <name type="scientific">Deinococcus radiopugnans</name>
    <dbReference type="NCBI Taxonomy" id="57497"/>
    <lineage>
        <taxon>Bacteria</taxon>
        <taxon>Thermotogati</taxon>
        <taxon>Deinococcota</taxon>
        <taxon>Deinococci</taxon>
        <taxon>Deinococcales</taxon>
        <taxon>Deinococcaceae</taxon>
        <taxon>Deinococcus</taxon>
    </lineage>
</organism>
<dbReference type="InterPro" id="IPR011971">
    <property type="entry name" value="CHP02284"/>
</dbReference>
<dbReference type="InterPro" id="IPR016920">
    <property type="entry name" value="UCP029477"/>
</dbReference>
<dbReference type="KEGG" id="dsw:QR90_11340"/>
<dbReference type="PIRSF" id="PIRSF029477">
    <property type="entry name" value="UCP029477"/>
    <property type="match status" value="1"/>
</dbReference>
<feature type="domain" description="DUF2383" evidence="1">
    <location>
        <begin position="2"/>
        <end position="108"/>
    </location>
</feature>
<proteinExistence type="predicted"/>
<evidence type="ECO:0000259" key="1">
    <source>
        <dbReference type="Pfam" id="PF09537"/>
    </source>
</evidence>
<dbReference type="InterPro" id="IPR012347">
    <property type="entry name" value="Ferritin-like"/>
</dbReference>
<dbReference type="Proteomes" id="UP000030634">
    <property type="component" value="Chromosome"/>
</dbReference>